<comment type="caution">
    <text evidence="1">The sequence shown here is derived from an EMBL/GenBank/DDBJ whole genome shotgun (WGS) entry which is preliminary data.</text>
</comment>
<accession>A0A1U7JBW0</accession>
<organism evidence="1 2">
    <name type="scientific">Pseudovibrio exalbescens</name>
    <dbReference type="NCBI Taxonomy" id="197461"/>
    <lineage>
        <taxon>Bacteria</taxon>
        <taxon>Pseudomonadati</taxon>
        <taxon>Pseudomonadota</taxon>
        <taxon>Alphaproteobacteria</taxon>
        <taxon>Hyphomicrobiales</taxon>
        <taxon>Stappiaceae</taxon>
        <taxon>Pseudovibrio</taxon>
    </lineage>
</organism>
<evidence type="ECO:0000313" key="1">
    <source>
        <dbReference type="EMBL" id="OKL42246.1"/>
    </source>
</evidence>
<dbReference type="AlphaFoldDB" id="A0A1U7JBW0"/>
<keyword evidence="2" id="KW-1185">Reference proteome</keyword>
<name>A0A1U7JBW0_9HYPH</name>
<gene>
    <name evidence="1" type="ORF">A3843_00710</name>
</gene>
<reference evidence="1 2" key="1">
    <citation type="submission" date="2016-03" db="EMBL/GenBank/DDBJ databases">
        <title>Genome sequence of Nesiotobacter sp. nov., a moderately halophilic alphaproteobacterium isolated from the Yellow Sea, China.</title>
        <authorList>
            <person name="Zhang G."/>
            <person name="Zhang R."/>
        </authorList>
    </citation>
    <scope>NUCLEOTIDE SEQUENCE [LARGE SCALE GENOMIC DNA]</scope>
    <source>
        <strain evidence="1 2">WB1-6</strain>
    </source>
</reference>
<sequence length="71" mass="7617">MARPTKMAQNMLVIVLSGTITRSAVIVVADLNTLTSYGITSAMTSDDLVVPRLHFKNISAIRPARTAVSET</sequence>
<proteinExistence type="predicted"/>
<dbReference type="RefSeq" id="WP_028482118.1">
    <property type="nucleotide sequence ID" value="NZ_LVVZ01000051.1"/>
</dbReference>
<evidence type="ECO:0000313" key="2">
    <source>
        <dbReference type="Proteomes" id="UP000185783"/>
    </source>
</evidence>
<protein>
    <submittedName>
        <fullName evidence="1">Uncharacterized protein</fullName>
    </submittedName>
</protein>
<dbReference type="Proteomes" id="UP000185783">
    <property type="component" value="Unassembled WGS sequence"/>
</dbReference>
<dbReference type="EMBL" id="LVVZ01000051">
    <property type="protein sequence ID" value="OKL42246.1"/>
    <property type="molecule type" value="Genomic_DNA"/>
</dbReference>